<evidence type="ECO:0000256" key="2">
    <source>
        <dbReference type="ARBA" id="ARBA00022630"/>
    </source>
</evidence>
<gene>
    <name evidence="6" type="ORF">HK26_04330</name>
</gene>
<proteinExistence type="predicted"/>
<sequence>MTDNPRIVVVGGGPAGLAAAEYLSGVGYGVRVMDRMPSFGRKFLMAGRGGLNIAHSEEHAAVLERYGPASPWLRPALDAWTMSDIRHWMSGLGQPSFIGSSGRVFPTGMKASPLLRAWLARLHAAGVVLQTRADWLGWGEGAQLLFTTQQAGDAAAQQVAVEADAVLLALGGASWPRLGSSGGWVPLLQQRGVEVAQLEPANCGFCTQWSTLFAERFAGTPLKPIALTFEGRRVRGEIVLTRTGVEGGALYALSTSVRQAIATQGQATVLCDLRPDLSEQELLGRLRATRVRESLSNRLRKALRLPPAVVGLLREQGDVPADPRALAALIKAVPLTFYAPEPLARAISTAGGVTRAACDESFMLKALPGVFVAGEMLDWEAPTGGYLLHACLATGRAAAKGMEAWLRKGGPRRYPLQP</sequence>
<reference evidence="7" key="1">
    <citation type="submission" date="2014-06" db="EMBL/GenBank/DDBJ databases">
        <authorList>
            <person name="Winans N.J."/>
            <person name="Newell P.D."/>
            <person name="Douglas A.E."/>
        </authorList>
    </citation>
    <scope>NUCLEOTIDE SEQUENCE [LARGE SCALE GENOMIC DNA]</scope>
</reference>
<feature type="domain" description="RsdA/BaiN/AoA(So)-like insert" evidence="5">
    <location>
        <begin position="199"/>
        <end position="348"/>
    </location>
</feature>
<dbReference type="Gene3D" id="3.50.50.60">
    <property type="entry name" value="FAD/NAD(P)-binding domain"/>
    <property type="match status" value="1"/>
</dbReference>
<dbReference type="AlphaFoldDB" id="A0A252BYD6"/>
<keyword evidence="3" id="KW-0274">FAD</keyword>
<keyword evidence="7" id="KW-1185">Reference proteome</keyword>
<dbReference type="STRING" id="1236501.GCA_000613865_02159"/>
<evidence type="ECO:0000313" key="6">
    <source>
        <dbReference type="EMBL" id="OUJ13867.1"/>
    </source>
</evidence>
<evidence type="ECO:0000259" key="5">
    <source>
        <dbReference type="Pfam" id="PF22780"/>
    </source>
</evidence>
<dbReference type="InterPro" id="IPR057661">
    <property type="entry name" value="RsdA/BaiN/AoA(So)_Rossmann"/>
</dbReference>
<evidence type="ECO:0000259" key="4">
    <source>
        <dbReference type="Pfam" id="PF03486"/>
    </source>
</evidence>
<dbReference type="InterPro" id="IPR036188">
    <property type="entry name" value="FAD/NAD-bd_sf"/>
</dbReference>
<dbReference type="PRINTS" id="PR00368">
    <property type="entry name" value="FADPNR"/>
</dbReference>
<dbReference type="InterPro" id="IPR055178">
    <property type="entry name" value="RsdA/BaiN/AoA(So)-like_dom"/>
</dbReference>
<dbReference type="Pfam" id="PF03486">
    <property type="entry name" value="HI0933_like"/>
    <property type="match status" value="1"/>
</dbReference>
<dbReference type="InterPro" id="IPR023166">
    <property type="entry name" value="BaiN-like_dom_sf"/>
</dbReference>
<evidence type="ECO:0000256" key="1">
    <source>
        <dbReference type="ARBA" id="ARBA00001974"/>
    </source>
</evidence>
<dbReference type="EMBL" id="JOPJ01000002">
    <property type="protein sequence ID" value="OUJ13867.1"/>
    <property type="molecule type" value="Genomic_DNA"/>
</dbReference>
<dbReference type="InterPro" id="IPR004792">
    <property type="entry name" value="BaiN-like"/>
</dbReference>
<dbReference type="Pfam" id="PF22780">
    <property type="entry name" value="HI0933_like_1st"/>
    <property type="match status" value="1"/>
</dbReference>
<evidence type="ECO:0000256" key="3">
    <source>
        <dbReference type="ARBA" id="ARBA00022827"/>
    </source>
</evidence>
<dbReference type="eggNOG" id="COG2081">
    <property type="taxonomic scope" value="Bacteria"/>
</dbReference>
<dbReference type="SUPFAM" id="SSF160996">
    <property type="entry name" value="HI0933 insert domain-like"/>
    <property type="match status" value="1"/>
</dbReference>
<comment type="caution">
    <text evidence="6">The sequence shown here is derived from an EMBL/GenBank/DDBJ whole genome shotgun (WGS) entry which is preliminary data.</text>
</comment>
<dbReference type="NCBIfam" id="TIGR03862">
    <property type="entry name" value="flavo_PP4765"/>
    <property type="match status" value="1"/>
</dbReference>
<comment type="cofactor">
    <cofactor evidence="1">
        <name>FAD</name>
        <dbReference type="ChEBI" id="CHEBI:57692"/>
    </cofactor>
</comment>
<accession>A0A252BYD6</accession>
<feature type="domain" description="RsdA/BaiN/AoA(So)-like Rossmann fold-like" evidence="4">
    <location>
        <begin position="6"/>
        <end position="400"/>
    </location>
</feature>
<dbReference type="InterPro" id="IPR022460">
    <property type="entry name" value="Flavoprotein_PP4765"/>
</dbReference>
<dbReference type="PANTHER" id="PTHR42887">
    <property type="entry name" value="OS12G0638800 PROTEIN"/>
    <property type="match status" value="1"/>
</dbReference>
<evidence type="ECO:0000313" key="7">
    <source>
        <dbReference type="Proteomes" id="UP000194931"/>
    </source>
</evidence>
<dbReference type="RefSeq" id="WP_086638118.1">
    <property type="nucleotide sequence ID" value="NZ_JOPJ01000002.1"/>
</dbReference>
<dbReference type="Gene3D" id="2.40.30.10">
    <property type="entry name" value="Translation factors"/>
    <property type="match status" value="1"/>
</dbReference>
<dbReference type="NCBIfam" id="TIGR00275">
    <property type="entry name" value="aminoacetone oxidase family FAD-binding enzyme"/>
    <property type="match status" value="1"/>
</dbReference>
<name>A0A252BYD6_9PROT</name>
<keyword evidence="2" id="KW-0285">Flavoprotein</keyword>
<dbReference type="Proteomes" id="UP000194931">
    <property type="component" value="Unassembled WGS sequence"/>
</dbReference>
<protein>
    <submittedName>
        <fullName evidence="6">NAD(FAD)-utilizing dehydrogenase</fullName>
    </submittedName>
</protein>
<dbReference type="PANTHER" id="PTHR42887:SF1">
    <property type="entry name" value="BLR3961 PROTEIN"/>
    <property type="match status" value="1"/>
</dbReference>
<organism evidence="6 7">
    <name type="scientific">Acetobacter okinawensis</name>
    <dbReference type="NCBI Taxonomy" id="1076594"/>
    <lineage>
        <taxon>Bacteria</taxon>
        <taxon>Pseudomonadati</taxon>
        <taxon>Pseudomonadota</taxon>
        <taxon>Alphaproteobacteria</taxon>
        <taxon>Acetobacterales</taxon>
        <taxon>Acetobacteraceae</taxon>
        <taxon>Acetobacter</taxon>
    </lineage>
</organism>
<dbReference type="SUPFAM" id="SSF51905">
    <property type="entry name" value="FAD/NAD(P)-binding domain"/>
    <property type="match status" value="1"/>
</dbReference>
<dbReference type="OrthoDB" id="5288829at2"/>
<dbReference type="Gene3D" id="1.10.8.260">
    <property type="entry name" value="HI0933 insert domain-like"/>
    <property type="match status" value="1"/>
</dbReference>